<dbReference type="SUPFAM" id="SSF52402">
    <property type="entry name" value="Adenine nucleotide alpha hydrolases-like"/>
    <property type="match status" value="1"/>
</dbReference>
<dbReference type="AlphaFoldDB" id="A0A645HBN7"/>
<feature type="domain" description="NAD/GMP synthase" evidence="1">
    <location>
        <begin position="2"/>
        <end position="96"/>
    </location>
</feature>
<name>A0A645HBN7_9ZZZZ</name>
<proteinExistence type="predicted"/>
<dbReference type="EC" id="6.3.5.1" evidence="2"/>
<dbReference type="GO" id="GO:0003952">
    <property type="term" value="F:NAD+ synthase (glutamine-hydrolyzing) activity"/>
    <property type="evidence" value="ECO:0007669"/>
    <property type="project" value="UniProtKB-EC"/>
</dbReference>
<dbReference type="GO" id="GO:0006163">
    <property type="term" value="P:purine nucleotide metabolic process"/>
    <property type="evidence" value="ECO:0007669"/>
    <property type="project" value="UniProtKB-ARBA"/>
</dbReference>
<dbReference type="InterPro" id="IPR014729">
    <property type="entry name" value="Rossmann-like_a/b/a_fold"/>
</dbReference>
<keyword evidence="2" id="KW-0436">Ligase</keyword>
<protein>
    <submittedName>
        <fullName evidence="2">Glutamine-dependent NAD(+) synthetase</fullName>
        <ecNumber evidence="2">6.3.5.1</ecNumber>
    </submittedName>
</protein>
<dbReference type="InterPro" id="IPR022310">
    <property type="entry name" value="NAD/GMP_synthase"/>
</dbReference>
<sequence length="117" mass="12927">MPIADLYKLQVYSLASFINSDKCVIPDSTMTKAPSAELSENQKDSDTLPEYHILDPILYELIEGGKSDSDLLSEGVSRELLDKISSLRKAAAFKVHQLPPVIKIGSSPLLPENKWVI</sequence>
<evidence type="ECO:0000259" key="1">
    <source>
        <dbReference type="Pfam" id="PF02540"/>
    </source>
</evidence>
<dbReference type="EMBL" id="VSSQ01089805">
    <property type="protein sequence ID" value="MPN35936.1"/>
    <property type="molecule type" value="Genomic_DNA"/>
</dbReference>
<accession>A0A645HBN7</accession>
<dbReference type="Pfam" id="PF02540">
    <property type="entry name" value="NAD_synthase"/>
    <property type="match status" value="1"/>
</dbReference>
<dbReference type="Gene3D" id="3.40.50.620">
    <property type="entry name" value="HUPs"/>
    <property type="match status" value="1"/>
</dbReference>
<comment type="caution">
    <text evidence="2">The sequence shown here is derived from an EMBL/GenBank/DDBJ whole genome shotgun (WGS) entry which is preliminary data.</text>
</comment>
<organism evidence="2">
    <name type="scientific">bioreactor metagenome</name>
    <dbReference type="NCBI Taxonomy" id="1076179"/>
    <lineage>
        <taxon>unclassified sequences</taxon>
        <taxon>metagenomes</taxon>
        <taxon>ecological metagenomes</taxon>
    </lineage>
</organism>
<reference evidence="2" key="1">
    <citation type="submission" date="2019-08" db="EMBL/GenBank/DDBJ databases">
        <authorList>
            <person name="Kucharzyk K."/>
            <person name="Murdoch R.W."/>
            <person name="Higgins S."/>
            <person name="Loffler F."/>
        </authorList>
    </citation>
    <scope>NUCLEOTIDE SEQUENCE</scope>
</reference>
<evidence type="ECO:0000313" key="2">
    <source>
        <dbReference type="EMBL" id="MPN35936.1"/>
    </source>
</evidence>
<gene>
    <name evidence="2" type="primary">nadE_51</name>
    <name evidence="2" type="ORF">SDC9_183441</name>
</gene>